<feature type="compositionally biased region" description="Polar residues" evidence="1">
    <location>
        <begin position="182"/>
        <end position="203"/>
    </location>
</feature>
<dbReference type="Proteomes" id="UP001245285">
    <property type="component" value="Unassembled WGS sequence"/>
</dbReference>
<keyword evidence="4" id="KW-1185">Reference proteome</keyword>
<dbReference type="InterPro" id="IPR011033">
    <property type="entry name" value="PRC_barrel-like_sf"/>
</dbReference>
<name>A0ABU3CLT9_9FLAO</name>
<feature type="region of interest" description="Disordered" evidence="1">
    <location>
        <begin position="151"/>
        <end position="280"/>
    </location>
</feature>
<protein>
    <submittedName>
        <fullName evidence="3">PRC-barrel domain-containing protein</fullName>
    </submittedName>
</protein>
<evidence type="ECO:0000313" key="4">
    <source>
        <dbReference type="Proteomes" id="UP001245285"/>
    </source>
</evidence>
<evidence type="ECO:0000313" key="3">
    <source>
        <dbReference type="EMBL" id="MDT0647312.1"/>
    </source>
</evidence>
<reference evidence="3 4" key="1">
    <citation type="submission" date="2023-09" db="EMBL/GenBank/DDBJ databases">
        <authorList>
            <person name="Rey-Velasco X."/>
        </authorList>
    </citation>
    <scope>NUCLEOTIDE SEQUENCE [LARGE SCALE GENOMIC DNA]</scope>
    <source>
        <strain evidence="3 4">F260</strain>
    </source>
</reference>
<dbReference type="RefSeq" id="WP_311495424.1">
    <property type="nucleotide sequence ID" value="NZ_JAVRHO010000015.1"/>
</dbReference>
<dbReference type="InterPro" id="IPR014747">
    <property type="entry name" value="Bac_photo_RC_H_C"/>
</dbReference>
<feature type="domain" description="PRC-barrel" evidence="2">
    <location>
        <begin position="30"/>
        <end position="70"/>
    </location>
</feature>
<dbReference type="Gene3D" id="3.90.50.10">
    <property type="entry name" value="Photosynthetic Reaction Center, subunit H, domain 2"/>
    <property type="match status" value="1"/>
</dbReference>
<dbReference type="Pfam" id="PF05239">
    <property type="entry name" value="PRC"/>
    <property type="match status" value="1"/>
</dbReference>
<gene>
    <name evidence="3" type="ORF">RM545_11485</name>
</gene>
<comment type="caution">
    <text evidence="3">The sequence shown here is derived from an EMBL/GenBank/DDBJ whole genome shotgun (WGS) entry which is preliminary data.</text>
</comment>
<dbReference type="EMBL" id="JAVRHO010000015">
    <property type="protein sequence ID" value="MDT0647312.1"/>
    <property type="molecule type" value="Genomic_DNA"/>
</dbReference>
<accession>A0ABU3CLT9</accession>
<feature type="compositionally biased region" description="Basic and acidic residues" evidence="1">
    <location>
        <begin position="151"/>
        <end position="164"/>
    </location>
</feature>
<feature type="compositionally biased region" description="Basic and acidic residues" evidence="1">
    <location>
        <begin position="205"/>
        <end position="229"/>
    </location>
</feature>
<sequence>MANTSNNRDNKNKHLFYLDELSDYKVASDDPDVRGWEVQDKDNRVVGKVDNLMVNKNTQRVVYLDVEVDKSIIEANHKPYRDSAGDGVHEFINKDGENHLIVPVGLVRLNTDKNFVYTDRIDHRTFSETKRMEKGANVDRDYEIVVLESYDRSGSRTSENENVTRDAATGADDLSDRKADTRTGNSGNLTENRSTGVADNQNDPAFKESRGHKADSLSDTHTRDKDEKGTTSNTVTGKENDSAFQDDPKHRSDDDLTSKDDESFYKRREFDRTNYKSNKN</sequence>
<dbReference type="SUPFAM" id="SSF50346">
    <property type="entry name" value="PRC-barrel domain"/>
    <property type="match status" value="1"/>
</dbReference>
<evidence type="ECO:0000256" key="1">
    <source>
        <dbReference type="SAM" id="MobiDB-lite"/>
    </source>
</evidence>
<dbReference type="InterPro" id="IPR027275">
    <property type="entry name" value="PRC-brl_dom"/>
</dbReference>
<evidence type="ECO:0000259" key="2">
    <source>
        <dbReference type="Pfam" id="PF05239"/>
    </source>
</evidence>
<organism evidence="3 4">
    <name type="scientific">Autumnicola lenta</name>
    <dbReference type="NCBI Taxonomy" id="3075593"/>
    <lineage>
        <taxon>Bacteria</taxon>
        <taxon>Pseudomonadati</taxon>
        <taxon>Bacteroidota</taxon>
        <taxon>Flavobacteriia</taxon>
        <taxon>Flavobacteriales</taxon>
        <taxon>Flavobacteriaceae</taxon>
        <taxon>Autumnicola</taxon>
    </lineage>
</organism>
<proteinExistence type="predicted"/>
<feature type="compositionally biased region" description="Basic and acidic residues" evidence="1">
    <location>
        <begin position="238"/>
        <end position="274"/>
    </location>
</feature>